<dbReference type="SUPFAM" id="SSF64288">
    <property type="entry name" value="Chorismate lyase-like"/>
    <property type="match status" value="1"/>
</dbReference>
<dbReference type="RefSeq" id="WP_043163655.1">
    <property type="nucleotide sequence ID" value="NZ_JDUV01000001.1"/>
</dbReference>
<dbReference type="PANTHER" id="PTHR44846">
    <property type="entry name" value="MANNOSYL-D-GLYCERATE TRANSPORT/METABOLISM SYSTEM REPRESSOR MNGR-RELATED"/>
    <property type="match status" value="1"/>
</dbReference>
<reference evidence="5 6" key="1">
    <citation type="submission" date="2014-03" db="EMBL/GenBank/DDBJ databases">
        <title>Genomics of Bifidobacteria.</title>
        <authorList>
            <person name="Ventura M."/>
            <person name="Milani C."/>
            <person name="Lugli G.A."/>
        </authorList>
    </citation>
    <scope>NUCLEOTIDE SEQUENCE [LARGE SCALE GENOMIC DNA]</scope>
    <source>
        <strain evidence="5 6">DSM 23973</strain>
    </source>
</reference>
<dbReference type="Proteomes" id="UP000029072">
    <property type="component" value="Unassembled WGS sequence"/>
</dbReference>
<dbReference type="Gene3D" id="1.10.10.10">
    <property type="entry name" value="Winged helix-like DNA-binding domain superfamily/Winged helix DNA-binding domain"/>
    <property type="match status" value="1"/>
</dbReference>
<dbReference type="InterPro" id="IPR011663">
    <property type="entry name" value="UTRA"/>
</dbReference>
<feature type="domain" description="HTH gntR-type" evidence="4">
    <location>
        <begin position="2"/>
        <end position="70"/>
    </location>
</feature>
<dbReference type="SUPFAM" id="SSF46785">
    <property type="entry name" value="Winged helix' DNA-binding domain"/>
    <property type="match status" value="1"/>
</dbReference>
<dbReference type="PANTHER" id="PTHR44846:SF4">
    <property type="entry name" value="HTH GNTR-TYPE DOMAIN-CONTAINING PROTEIN"/>
    <property type="match status" value="1"/>
</dbReference>
<comment type="caution">
    <text evidence="5">The sequence shown here is derived from an EMBL/GenBank/DDBJ whole genome shotgun (WGS) entry which is preliminary data.</text>
</comment>
<dbReference type="SMART" id="SM00345">
    <property type="entry name" value="HTH_GNTR"/>
    <property type="match status" value="1"/>
</dbReference>
<dbReference type="STRING" id="1437609.BCAL_0213"/>
<dbReference type="GO" id="GO:0003700">
    <property type="term" value="F:DNA-binding transcription factor activity"/>
    <property type="evidence" value="ECO:0007669"/>
    <property type="project" value="InterPro"/>
</dbReference>
<accession>A0A087ACW4</accession>
<dbReference type="SMART" id="SM00866">
    <property type="entry name" value="UTRA"/>
    <property type="match status" value="1"/>
</dbReference>
<evidence type="ECO:0000256" key="3">
    <source>
        <dbReference type="ARBA" id="ARBA00023163"/>
    </source>
</evidence>
<evidence type="ECO:0000313" key="5">
    <source>
        <dbReference type="EMBL" id="KFI56614.1"/>
    </source>
</evidence>
<organism evidence="5 6">
    <name type="scientific">Bifidobacterium callitrichos DSM 23973</name>
    <dbReference type="NCBI Taxonomy" id="1437609"/>
    <lineage>
        <taxon>Bacteria</taxon>
        <taxon>Bacillati</taxon>
        <taxon>Actinomycetota</taxon>
        <taxon>Actinomycetes</taxon>
        <taxon>Bifidobacteriales</taxon>
        <taxon>Bifidobacteriaceae</taxon>
        <taxon>Bifidobacterium</taxon>
    </lineage>
</organism>
<dbReference type="InterPro" id="IPR028978">
    <property type="entry name" value="Chorismate_lyase_/UTRA_dom_sf"/>
</dbReference>
<sequence>MARDYRKLAQQLRDRIASGEFAQGGKLPTEDQLIEEYKTTRYGVRNAIALLAEAGDVFPVRGSGVFVREDRGEGDYLSIGTTRGISGEYPGRKVTSVVYELSLLRADETLAKRLRCSEGDQAWKVVRLRLVDGEPLAYETAWYLKEFVPFINEQIAEGSLFGYARNDLGLNFGYVDKVIRAGELNAVEAKALGLEAGQPALYLDDDSFLTNGRLFNSSHIAYHYRNARFFTMTSMK</sequence>
<dbReference type="CDD" id="cd07377">
    <property type="entry name" value="WHTH_GntR"/>
    <property type="match status" value="1"/>
</dbReference>
<dbReference type="eggNOG" id="COG2188">
    <property type="taxonomic scope" value="Bacteria"/>
</dbReference>
<dbReference type="EMBL" id="JGYS01000001">
    <property type="protein sequence ID" value="KFI56614.1"/>
    <property type="molecule type" value="Genomic_DNA"/>
</dbReference>
<keyword evidence="2" id="KW-0238">DNA-binding</keyword>
<dbReference type="InterPro" id="IPR036388">
    <property type="entry name" value="WH-like_DNA-bd_sf"/>
</dbReference>
<dbReference type="InterPro" id="IPR036390">
    <property type="entry name" value="WH_DNA-bd_sf"/>
</dbReference>
<keyword evidence="3" id="KW-0804">Transcription</keyword>
<evidence type="ECO:0000256" key="1">
    <source>
        <dbReference type="ARBA" id="ARBA00023015"/>
    </source>
</evidence>
<evidence type="ECO:0000313" key="6">
    <source>
        <dbReference type="Proteomes" id="UP000029072"/>
    </source>
</evidence>
<proteinExistence type="predicted"/>
<keyword evidence="1" id="KW-0805">Transcription regulation</keyword>
<evidence type="ECO:0000259" key="4">
    <source>
        <dbReference type="PROSITE" id="PS50949"/>
    </source>
</evidence>
<name>A0A087ACW4_9BIFI</name>
<dbReference type="Pfam" id="PF07702">
    <property type="entry name" value="UTRA"/>
    <property type="match status" value="1"/>
</dbReference>
<dbReference type="OrthoDB" id="3182938at2"/>
<protein>
    <submittedName>
        <fullName evidence="5">GntR family transcriptional regulator</fullName>
    </submittedName>
</protein>
<dbReference type="Pfam" id="PF00392">
    <property type="entry name" value="GntR"/>
    <property type="match status" value="1"/>
</dbReference>
<dbReference type="InterPro" id="IPR000524">
    <property type="entry name" value="Tscrpt_reg_HTH_GntR"/>
</dbReference>
<dbReference type="Gene3D" id="3.40.1410.10">
    <property type="entry name" value="Chorismate lyase-like"/>
    <property type="match status" value="1"/>
</dbReference>
<dbReference type="GO" id="GO:0045892">
    <property type="term" value="P:negative regulation of DNA-templated transcription"/>
    <property type="evidence" value="ECO:0007669"/>
    <property type="project" value="TreeGrafter"/>
</dbReference>
<evidence type="ECO:0000256" key="2">
    <source>
        <dbReference type="ARBA" id="ARBA00023125"/>
    </source>
</evidence>
<dbReference type="AlphaFoldDB" id="A0A087ACW4"/>
<gene>
    <name evidence="5" type="ORF">BCAL_0213</name>
</gene>
<dbReference type="InterPro" id="IPR050679">
    <property type="entry name" value="Bact_HTH_transcr_reg"/>
</dbReference>
<dbReference type="GO" id="GO:0003677">
    <property type="term" value="F:DNA binding"/>
    <property type="evidence" value="ECO:0007669"/>
    <property type="project" value="UniProtKB-KW"/>
</dbReference>
<dbReference type="PROSITE" id="PS50949">
    <property type="entry name" value="HTH_GNTR"/>
    <property type="match status" value="1"/>
</dbReference>